<dbReference type="EMBL" id="UOET01000170">
    <property type="protein sequence ID" value="VAW27883.1"/>
    <property type="molecule type" value="Genomic_DNA"/>
</dbReference>
<dbReference type="AlphaFoldDB" id="A0A3B0UHP9"/>
<gene>
    <name evidence="1" type="ORF">MNBD_BACTEROID07-1996</name>
</gene>
<feature type="non-terminal residue" evidence="1">
    <location>
        <position position="1"/>
    </location>
</feature>
<accession>A0A3B0UHP9</accession>
<sequence>VNPLMHHINDGGVRLTPNEKKDLLSFIKTLRDNSFLTNPDFSRPDKFPDEK</sequence>
<evidence type="ECO:0008006" key="2">
    <source>
        <dbReference type="Google" id="ProtNLM"/>
    </source>
</evidence>
<organism evidence="1">
    <name type="scientific">hydrothermal vent metagenome</name>
    <dbReference type="NCBI Taxonomy" id="652676"/>
    <lineage>
        <taxon>unclassified sequences</taxon>
        <taxon>metagenomes</taxon>
        <taxon>ecological metagenomes</taxon>
    </lineage>
</organism>
<reference evidence="1" key="1">
    <citation type="submission" date="2018-06" db="EMBL/GenBank/DDBJ databases">
        <authorList>
            <person name="Zhirakovskaya E."/>
        </authorList>
    </citation>
    <scope>NUCLEOTIDE SEQUENCE</scope>
</reference>
<name>A0A3B0UHP9_9ZZZZ</name>
<evidence type="ECO:0000313" key="1">
    <source>
        <dbReference type="EMBL" id="VAW27883.1"/>
    </source>
</evidence>
<protein>
    <recommendedName>
        <fullName evidence="2">Cytochrome-c peroxidase</fullName>
    </recommendedName>
</protein>
<proteinExistence type="predicted"/>